<accession>A0A4U8W3K5</accession>
<evidence type="ECO:0000313" key="1">
    <source>
        <dbReference type="EMBL" id="VFB00731.1"/>
    </source>
</evidence>
<name>A0A4U8W3K5_9NOCA</name>
<reference evidence="1 2" key="1">
    <citation type="submission" date="2019-02" db="EMBL/GenBank/DDBJ databases">
        <authorList>
            <consortium name="Pathogen Informatics"/>
        </authorList>
    </citation>
    <scope>NUCLEOTIDE SEQUENCE [LARGE SCALE GENOMIC DNA]</scope>
    <source>
        <strain evidence="1 2">3012STDY6756504</strain>
    </source>
</reference>
<protein>
    <submittedName>
        <fullName evidence="1">Uncharacterized protein</fullName>
    </submittedName>
</protein>
<proteinExistence type="predicted"/>
<evidence type="ECO:0000313" key="2">
    <source>
        <dbReference type="Proteomes" id="UP000290439"/>
    </source>
</evidence>
<dbReference type="EMBL" id="LR215973">
    <property type="protein sequence ID" value="VFB00731.1"/>
    <property type="molecule type" value="Genomic_DNA"/>
</dbReference>
<dbReference type="AlphaFoldDB" id="A0A4U8W3K5"/>
<sequence length="57" mass="6576">MKTHDQQRKYRDATGSARTFVRVAELARTSARVPHIDYAEWRADMDAMIDQGIPGRE</sequence>
<dbReference type="Proteomes" id="UP000290439">
    <property type="component" value="Chromosome"/>
</dbReference>
<organism evidence="1 2">
    <name type="scientific">Nocardia cyriacigeorgica</name>
    <dbReference type="NCBI Taxonomy" id="135487"/>
    <lineage>
        <taxon>Bacteria</taxon>
        <taxon>Bacillati</taxon>
        <taxon>Actinomycetota</taxon>
        <taxon>Actinomycetes</taxon>
        <taxon>Mycobacteriales</taxon>
        <taxon>Nocardiaceae</taxon>
        <taxon>Nocardia</taxon>
    </lineage>
</organism>
<gene>
    <name evidence="1" type="ORF">NCTC10797_04535</name>
</gene>